<evidence type="ECO:0000313" key="3">
    <source>
        <dbReference type="Proteomes" id="UP000000763"/>
    </source>
</evidence>
<dbReference type="EMBL" id="AP008209">
    <property type="protein sequence ID" value="BAH92437.1"/>
    <property type="molecule type" value="Genomic_DNA"/>
</dbReference>
<gene>
    <name evidence="2" type="ordered locus">Os03g0842400</name>
</gene>
<dbReference type="AlphaFoldDB" id="C7J030"/>
<reference evidence="2 3" key="1">
    <citation type="journal article" date="2005" name="Nature">
        <title>The map-based sequence of the rice genome.</title>
        <authorList>
            <consortium name="International rice genome sequencing project (IRGSP)"/>
            <person name="Matsumoto T."/>
            <person name="Wu J."/>
            <person name="Kanamori H."/>
            <person name="Katayose Y."/>
            <person name="Fujisawa M."/>
            <person name="Namiki N."/>
            <person name="Mizuno H."/>
            <person name="Yamamoto K."/>
            <person name="Antonio B.A."/>
            <person name="Baba T."/>
            <person name="Sakata K."/>
            <person name="Nagamura Y."/>
            <person name="Aoki H."/>
            <person name="Arikawa K."/>
            <person name="Arita K."/>
            <person name="Bito T."/>
            <person name="Chiden Y."/>
            <person name="Fujitsuka N."/>
            <person name="Fukunaka R."/>
            <person name="Hamada M."/>
            <person name="Harada C."/>
            <person name="Hayashi A."/>
            <person name="Hijishita S."/>
            <person name="Honda M."/>
            <person name="Hosokawa S."/>
            <person name="Ichikawa Y."/>
            <person name="Idonuma A."/>
            <person name="Iijima M."/>
            <person name="Ikeda M."/>
            <person name="Ikeno M."/>
            <person name="Ito K."/>
            <person name="Ito S."/>
            <person name="Ito T."/>
            <person name="Ito Y."/>
            <person name="Ito Y."/>
            <person name="Iwabuchi A."/>
            <person name="Kamiya K."/>
            <person name="Karasawa W."/>
            <person name="Kurita K."/>
            <person name="Katagiri S."/>
            <person name="Kikuta A."/>
            <person name="Kobayashi H."/>
            <person name="Kobayashi N."/>
            <person name="Machita K."/>
            <person name="Maehara T."/>
            <person name="Masukawa M."/>
            <person name="Mizubayashi T."/>
            <person name="Mukai Y."/>
            <person name="Nagasaki H."/>
            <person name="Nagata Y."/>
            <person name="Naito S."/>
            <person name="Nakashima M."/>
            <person name="Nakama Y."/>
            <person name="Nakamichi Y."/>
            <person name="Nakamura M."/>
            <person name="Meguro A."/>
            <person name="Negishi M."/>
            <person name="Ohta I."/>
            <person name="Ohta T."/>
            <person name="Okamoto M."/>
            <person name="Ono N."/>
            <person name="Saji S."/>
            <person name="Sakaguchi M."/>
            <person name="Sakai K."/>
            <person name="Shibata M."/>
            <person name="Shimokawa T."/>
            <person name="Song J."/>
            <person name="Takazaki Y."/>
            <person name="Terasawa K."/>
            <person name="Tsugane M."/>
            <person name="Tsuji K."/>
            <person name="Ueda S."/>
            <person name="Waki K."/>
            <person name="Yamagata H."/>
            <person name="Yamamoto M."/>
            <person name="Yamamoto S."/>
            <person name="Yamane H."/>
            <person name="Yoshiki S."/>
            <person name="Yoshihara R."/>
            <person name="Yukawa K."/>
            <person name="Zhong H."/>
            <person name="Yano M."/>
            <person name="Yuan Q."/>
            <person name="Ouyang S."/>
            <person name="Liu J."/>
            <person name="Jones K.M."/>
            <person name="Gansberger K."/>
            <person name="Moffat K."/>
            <person name="Hill J."/>
            <person name="Bera J."/>
            <person name="Fadrosh D."/>
            <person name="Jin S."/>
            <person name="Johri S."/>
            <person name="Kim M."/>
            <person name="Overton L."/>
            <person name="Reardon M."/>
            <person name="Tsitrin T."/>
            <person name="Vuong H."/>
            <person name="Weaver B."/>
            <person name="Ciecko A."/>
            <person name="Tallon L."/>
            <person name="Jackson J."/>
            <person name="Pai G."/>
            <person name="Aken S.V."/>
            <person name="Utterback T."/>
            <person name="Reidmuller S."/>
            <person name="Feldblyum T."/>
            <person name="Hsiao J."/>
            <person name="Zismann V."/>
            <person name="Iobst S."/>
            <person name="de Vazeille A.R."/>
            <person name="Buell C.R."/>
            <person name="Ying K."/>
            <person name="Li Y."/>
            <person name="Lu T."/>
            <person name="Huang Y."/>
            <person name="Zhao Q."/>
            <person name="Feng Q."/>
            <person name="Zhang L."/>
            <person name="Zhu J."/>
            <person name="Weng Q."/>
            <person name="Mu J."/>
            <person name="Lu Y."/>
            <person name="Fan D."/>
            <person name="Liu Y."/>
            <person name="Guan J."/>
            <person name="Zhang Y."/>
            <person name="Yu S."/>
            <person name="Liu X."/>
            <person name="Zhang Y."/>
            <person name="Hong G."/>
            <person name="Han B."/>
            <person name="Choisne N."/>
            <person name="Demange N."/>
            <person name="Orjeda G."/>
            <person name="Samain S."/>
            <person name="Cattolico L."/>
            <person name="Pelletier E."/>
            <person name="Couloux A."/>
            <person name="Segurens B."/>
            <person name="Wincker P."/>
            <person name="D'Hont A."/>
            <person name="Scarpelli C."/>
            <person name="Weissenbach J."/>
            <person name="Salanoubat M."/>
            <person name="Quetier F."/>
            <person name="Yu Y."/>
            <person name="Kim H.R."/>
            <person name="Rambo T."/>
            <person name="Currie J."/>
            <person name="Collura K."/>
            <person name="Luo M."/>
            <person name="Yang T."/>
            <person name="Ammiraju J.S.S."/>
            <person name="Engler F."/>
            <person name="Soderlund C."/>
            <person name="Wing R.A."/>
            <person name="Palmer L.E."/>
            <person name="de la Bastide M."/>
            <person name="Spiegel L."/>
            <person name="Nascimento L."/>
            <person name="Zutavern T."/>
            <person name="O'Shaughnessy A."/>
            <person name="Dike S."/>
            <person name="Dedhia N."/>
            <person name="Preston R."/>
            <person name="Balija V."/>
            <person name="McCombie W.R."/>
            <person name="Chow T."/>
            <person name="Chen H."/>
            <person name="Chung M."/>
            <person name="Chen C."/>
            <person name="Shaw J."/>
            <person name="Wu H."/>
            <person name="Hsiao K."/>
            <person name="Chao Y."/>
            <person name="Chu M."/>
            <person name="Cheng C."/>
            <person name="Hour A."/>
            <person name="Lee P."/>
            <person name="Lin S."/>
            <person name="Lin Y."/>
            <person name="Liou J."/>
            <person name="Liu S."/>
            <person name="Hsing Y."/>
            <person name="Raghuvanshi S."/>
            <person name="Mohanty A."/>
            <person name="Bharti A.K."/>
            <person name="Gaur A."/>
            <person name="Gupta V."/>
            <person name="Kumar D."/>
            <person name="Ravi V."/>
            <person name="Vij S."/>
            <person name="Kapur A."/>
            <person name="Khurana P."/>
            <person name="Khurana P."/>
            <person name="Khurana J.P."/>
            <person name="Tyagi A.K."/>
            <person name="Gaikwad K."/>
            <person name="Singh A."/>
            <person name="Dalal V."/>
            <person name="Srivastava S."/>
            <person name="Dixit A."/>
            <person name="Pal A.K."/>
            <person name="Ghazi I.A."/>
            <person name="Yadav M."/>
            <person name="Pandit A."/>
            <person name="Bhargava A."/>
            <person name="Sureshbabu K."/>
            <person name="Batra K."/>
            <person name="Sharma T.R."/>
            <person name="Mohapatra T."/>
            <person name="Singh N.K."/>
            <person name="Messing J."/>
            <person name="Nelson A.B."/>
            <person name="Fuks G."/>
            <person name="Kavchok S."/>
            <person name="Keizer G."/>
            <person name="Linton E."/>
            <person name="Llaca V."/>
            <person name="Song R."/>
            <person name="Tanyolac B."/>
            <person name="Young S."/>
            <person name="Ho-Il K."/>
            <person name="Hahn J.H."/>
            <person name="Sangsakoo G."/>
            <person name="Vanavichit A."/>
            <person name="de Mattos Luiz.A.T."/>
            <person name="Zimmer P.D."/>
            <person name="Malone G."/>
            <person name="Dellagostin O."/>
            <person name="de Oliveira A.C."/>
            <person name="Bevan M."/>
            <person name="Bancroft I."/>
            <person name="Minx P."/>
            <person name="Cordum H."/>
            <person name="Wilson R."/>
            <person name="Cheng Z."/>
            <person name="Jin W."/>
            <person name="Jiang J."/>
            <person name="Leong S.A."/>
            <person name="Iwama H."/>
            <person name="Gojobori T."/>
            <person name="Itoh T."/>
            <person name="Niimura Y."/>
            <person name="Fujii Y."/>
            <person name="Habara T."/>
            <person name="Sakai H."/>
            <person name="Sato Y."/>
            <person name="Wilson G."/>
            <person name="Kumar K."/>
            <person name="McCouch S."/>
            <person name="Juretic N."/>
            <person name="Hoen D."/>
            <person name="Wright S."/>
            <person name="Bruskiewich R."/>
            <person name="Bureau T."/>
            <person name="Miyao A."/>
            <person name="Hirochika H."/>
            <person name="Nishikawa T."/>
            <person name="Kadowaki K."/>
            <person name="Sugiura M."/>
            <person name="Burr B."/>
            <person name="Sasaki T."/>
        </authorList>
    </citation>
    <scope>NUCLEOTIDE SEQUENCE [LARGE SCALE GENOMIC DNA]</scope>
    <source>
        <strain evidence="3">cv. Nipponbare</strain>
    </source>
</reference>
<evidence type="ECO:0000259" key="1">
    <source>
        <dbReference type="Pfam" id="PF13966"/>
    </source>
</evidence>
<feature type="non-terminal residue" evidence="2">
    <location>
        <position position="1"/>
    </location>
</feature>
<dbReference type="PANTHER" id="PTHR47746:SF90">
    <property type="entry name" value="OS02G0155201 PROTEIN"/>
    <property type="match status" value="1"/>
</dbReference>
<protein>
    <submittedName>
        <fullName evidence="2">Os03g0842400 protein</fullName>
    </submittedName>
</protein>
<dbReference type="KEGG" id="dosa:Os03g0842400"/>
<evidence type="ECO:0000313" key="2">
    <source>
        <dbReference type="EMBL" id="BAH92437.1"/>
    </source>
</evidence>
<dbReference type="InterPro" id="IPR026960">
    <property type="entry name" value="RVT-Znf"/>
</dbReference>
<sequence length="116" mass="13956">FFLWLAAKGRCLTADNLEKRGWLHDDSCHLCQREEESCLHLFLTCDLSRRVWTLMQRWIGIGFAPPTINDTSLTEWWMAARLNFWTGYRDIFDGVFALTCWFLWKERNARVFEQKF</sequence>
<accession>C7J030</accession>
<feature type="domain" description="Reverse transcriptase zinc-binding" evidence="1">
    <location>
        <begin position="1"/>
        <end position="52"/>
    </location>
</feature>
<dbReference type="PANTHER" id="PTHR47746">
    <property type="entry name" value="ZF-RVT DOMAIN-CONTAINING PROTEIN"/>
    <property type="match status" value="1"/>
</dbReference>
<reference evidence="3" key="2">
    <citation type="journal article" date="2008" name="Nucleic Acids Res.">
        <title>The rice annotation project database (RAP-DB): 2008 update.</title>
        <authorList>
            <consortium name="The rice annotation project (RAP)"/>
        </authorList>
    </citation>
    <scope>GENOME REANNOTATION</scope>
    <source>
        <strain evidence="3">cv. Nipponbare</strain>
    </source>
</reference>
<organism evidence="2 3">
    <name type="scientific">Oryza sativa subsp. japonica</name>
    <name type="common">Rice</name>
    <dbReference type="NCBI Taxonomy" id="39947"/>
    <lineage>
        <taxon>Eukaryota</taxon>
        <taxon>Viridiplantae</taxon>
        <taxon>Streptophyta</taxon>
        <taxon>Embryophyta</taxon>
        <taxon>Tracheophyta</taxon>
        <taxon>Spermatophyta</taxon>
        <taxon>Magnoliopsida</taxon>
        <taxon>Liliopsida</taxon>
        <taxon>Poales</taxon>
        <taxon>Poaceae</taxon>
        <taxon>BOP clade</taxon>
        <taxon>Oryzoideae</taxon>
        <taxon>Oryzeae</taxon>
        <taxon>Oryzinae</taxon>
        <taxon>Oryza</taxon>
        <taxon>Oryza sativa</taxon>
    </lineage>
</organism>
<dbReference type="Proteomes" id="UP000000763">
    <property type="component" value="Chromosome 3"/>
</dbReference>
<proteinExistence type="predicted"/>
<name>C7J030_ORYSJ</name>
<dbReference type="Pfam" id="PF13966">
    <property type="entry name" value="zf-RVT"/>
    <property type="match status" value="1"/>
</dbReference>